<keyword evidence="1" id="KW-0547">Nucleotide-binding</keyword>
<dbReference type="GO" id="GO:0005829">
    <property type="term" value="C:cytosol"/>
    <property type="evidence" value="ECO:0007669"/>
    <property type="project" value="TreeGrafter"/>
</dbReference>
<dbReference type="PIRSF" id="PIRSF003092">
    <property type="entry name" value="MinD"/>
    <property type="match status" value="1"/>
</dbReference>
<dbReference type="EMBL" id="JABXXR010000028">
    <property type="protein sequence ID" value="NVN40138.1"/>
    <property type="molecule type" value="Genomic_DNA"/>
</dbReference>
<dbReference type="InterPro" id="IPR025501">
    <property type="entry name" value="MinD_FleN"/>
</dbReference>
<dbReference type="Gene3D" id="3.40.50.300">
    <property type="entry name" value="P-loop containing nucleotide triphosphate hydrolases"/>
    <property type="match status" value="1"/>
</dbReference>
<keyword evidence="2" id="KW-0067">ATP-binding</keyword>
<evidence type="ECO:0000256" key="2">
    <source>
        <dbReference type="ARBA" id="ARBA00022840"/>
    </source>
</evidence>
<keyword evidence="5" id="KW-1185">Reference proteome</keyword>
<dbReference type="GO" id="GO:0009898">
    <property type="term" value="C:cytoplasmic side of plasma membrane"/>
    <property type="evidence" value="ECO:0007669"/>
    <property type="project" value="TreeGrafter"/>
</dbReference>
<dbReference type="AlphaFoldDB" id="A0A850P8A5"/>
<dbReference type="Pfam" id="PF01656">
    <property type="entry name" value="CbiA"/>
    <property type="match status" value="1"/>
</dbReference>
<gene>
    <name evidence="4" type="ORF">HUK82_06110</name>
</gene>
<name>A0A850P8A5_9PROT</name>
<evidence type="ECO:0000259" key="3">
    <source>
        <dbReference type="Pfam" id="PF01656"/>
    </source>
</evidence>
<accession>A0A850P8A5</accession>
<dbReference type="InterPro" id="IPR002586">
    <property type="entry name" value="CobQ/CobB/MinD/ParA_Nub-bd_dom"/>
</dbReference>
<proteinExistence type="predicted"/>
<evidence type="ECO:0000313" key="4">
    <source>
        <dbReference type="EMBL" id="NVN40138.1"/>
    </source>
</evidence>
<sequence length="282" mass="29890">MDTTILRGATASASRTCPRIVAVASGKGGVGKTWFSVSLAQCLALRSRPLRVLVLDGDFGLANVDIQLGLLPQCDLKDVVAGRSSLEDSIVRVPVGDALPGGRAVSFDVLPGHSGMPSLSALGAGQIEDLVASVRELYEYDVILFDLCAGIDVTTRRMAARADTTLVLTTEEPTALTDAYAVIKLLTRDRTSLGFESGDVRLVINQTSSYRSGQRIYDSLARACGAFLGQAPALAGMIRRDGRVSDSIRHQALMALRHPNAPSLQDVQRVAEGLLQTMPAVG</sequence>
<feature type="domain" description="CobQ/CobB/MinD/ParA nucleotide binding" evidence="3">
    <location>
        <begin position="21"/>
        <end position="248"/>
    </location>
</feature>
<comment type="caution">
    <text evidence="4">The sequence shown here is derived from an EMBL/GenBank/DDBJ whole genome shotgun (WGS) entry which is preliminary data.</text>
</comment>
<evidence type="ECO:0000313" key="5">
    <source>
        <dbReference type="Proteomes" id="UP000585665"/>
    </source>
</evidence>
<dbReference type="InterPro" id="IPR050625">
    <property type="entry name" value="ParA/MinD_ATPase"/>
</dbReference>
<evidence type="ECO:0000256" key="1">
    <source>
        <dbReference type="ARBA" id="ARBA00022741"/>
    </source>
</evidence>
<dbReference type="InterPro" id="IPR027417">
    <property type="entry name" value="P-loop_NTPase"/>
</dbReference>
<reference evidence="4 5" key="1">
    <citation type="submission" date="2020-06" db="EMBL/GenBank/DDBJ databases">
        <title>Description of novel acetic acid bacteria.</title>
        <authorList>
            <person name="Sombolestani A."/>
        </authorList>
    </citation>
    <scope>NUCLEOTIDE SEQUENCE [LARGE SCALE GENOMIC DNA]</scope>
    <source>
        <strain evidence="4 5">LMG 27010</strain>
    </source>
</reference>
<dbReference type="GO" id="GO:0005524">
    <property type="term" value="F:ATP binding"/>
    <property type="evidence" value="ECO:0007669"/>
    <property type="project" value="UniProtKB-KW"/>
</dbReference>
<dbReference type="PANTHER" id="PTHR43384">
    <property type="entry name" value="SEPTUM SITE-DETERMINING PROTEIN MIND HOMOLOG, CHLOROPLASTIC-RELATED"/>
    <property type="match status" value="1"/>
</dbReference>
<organism evidence="4 5">
    <name type="scientific">Ameyamaea chiangmaiensis</name>
    <dbReference type="NCBI Taxonomy" id="442969"/>
    <lineage>
        <taxon>Bacteria</taxon>
        <taxon>Pseudomonadati</taxon>
        <taxon>Pseudomonadota</taxon>
        <taxon>Alphaproteobacteria</taxon>
        <taxon>Acetobacterales</taxon>
        <taxon>Acetobacteraceae</taxon>
        <taxon>Ameyamaea</taxon>
    </lineage>
</organism>
<dbReference type="SUPFAM" id="SSF52540">
    <property type="entry name" value="P-loop containing nucleoside triphosphate hydrolases"/>
    <property type="match status" value="1"/>
</dbReference>
<dbReference type="GO" id="GO:0051782">
    <property type="term" value="P:negative regulation of cell division"/>
    <property type="evidence" value="ECO:0007669"/>
    <property type="project" value="TreeGrafter"/>
</dbReference>
<dbReference type="Proteomes" id="UP000585665">
    <property type="component" value="Unassembled WGS sequence"/>
</dbReference>
<dbReference type="GO" id="GO:0016887">
    <property type="term" value="F:ATP hydrolysis activity"/>
    <property type="evidence" value="ECO:0007669"/>
    <property type="project" value="TreeGrafter"/>
</dbReference>
<dbReference type="PANTHER" id="PTHR43384:SF4">
    <property type="entry name" value="CELLULOSE BIOSYNTHESIS PROTEIN BCSQ-RELATED"/>
    <property type="match status" value="1"/>
</dbReference>
<protein>
    <submittedName>
        <fullName evidence="4">AAA family ATPase</fullName>
    </submittedName>
</protein>